<dbReference type="GO" id="GO:0042500">
    <property type="term" value="F:aspartic endopeptidase activity, intramembrane cleaving"/>
    <property type="evidence" value="ECO:0007669"/>
    <property type="project" value="InterPro"/>
</dbReference>
<dbReference type="InterPro" id="IPR006639">
    <property type="entry name" value="Preselin/SPP"/>
</dbReference>
<feature type="transmembrane region" description="Helical" evidence="9">
    <location>
        <begin position="39"/>
        <end position="65"/>
    </location>
</feature>
<feature type="transmembrane region" description="Helical" evidence="9">
    <location>
        <begin position="233"/>
        <end position="257"/>
    </location>
</feature>
<feature type="region of interest" description="Disordered" evidence="8">
    <location>
        <begin position="406"/>
        <end position="484"/>
    </location>
</feature>
<evidence type="ECO:0000256" key="8">
    <source>
        <dbReference type="SAM" id="MobiDB-lite"/>
    </source>
</evidence>
<dbReference type="GO" id="GO:0006465">
    <property type="term" value="P:signal peptide processing"/>
    <property type="evidence" value="ECO:0007669"/>
    <property type="project" value="TreeGrafter"/>
</dbReference>
<feature type="transmembrane region" description="Helical" evidence="9">
    <location>
        <begin position="320"/>
        <end position="342"/>
    </location>
</feature>
<accession>A0A9W7VXJ6</accession>
<feature type="transmembrane region" description="Helical" evidence="9">
    <location>
        <begin position="193"/>
        <end position="213"/>
    </location>
</feature>
<dbReference type="PANTHER" id="PTHR12174:SF23">
    <property type="entry name" value="MINOR HISTOCOMPATIBILITY ANTIGEN H13"/>
    <property type="match status" value="1"/>
</dbReference>
<dbReference type="PANTHER" id="PTHR12174">
    <property type="entry name" value="SIGNAL PEPTIDE PEPTIDASE"/>
    <property type="match status" value="1"/>
</dbReference>
<protein>
    <submittedName>
        <fullName evidence="10">Presenilin, signal peptide peptidase, family</fullName>
    </submittedName>
</protein>
<keyword evidence="3 9" id="KW-0812">Transmembrane</keyword>
<gene>
    <name evidence="10" type="ORF">Tdes44962_MAKER10459</name>
</gene>
<keyword evidence="7 9" id="KW-0472">Membrane</keyword>
<keyword evidence="5" id="KW-0256">Endoplasmic reticulum</keyword>
<evidence type="ECO:0000256" key="2">
    <source>
        <dbReference type="ARBA" id="ARBA00006859"/>
    </source>
</evidence>
<evidence type="ECO:0000256" key="4">
    <source>
        <dbReference type="ARBA" id="ARBA00022801"/>
    </source>
</evidence>
<dbReference type="OrthoDB" id="29661at2759"/>
<feature type="transmembrane region" description="Helical" evidence="9">
    <location>
        <begin position="9"/>
        <end position="27"/>
    </location>
</feature>
<dbReference type="Proteomes" id="UP001138500">
    <property type="component" value="Unassembled WGS sequence"/>
</dbReference>
<comment type="caution">
    <text evidence="10">The sequence shown here is derived from an EMBL/GenBank/DDBJ whole genome shotgun (WGS) entry which is preliminary data.</text>
</comment>
<organism evidence="10 11">
    <name type="scientific">Teratosphaeria destructans</name>
    <dbReference type="NCBI Taxonomy" id="418781"/>
    <lineage>
        <taxon>Eukaryota</taxon>
        <taxon>Fungi</taxon>
        <taxon>Dikarya</taxon>
        <taxon>Ascomycota</taxon>
        <taxon>Pezizomycotina</taxon>
        <taxon>Dothideomycetes</taxon>
        <taxon>Dothideomycetidae</taxon>
        <taxon>Mycosphaerellales</taxon>
        <taxon>Teratosphaeriaceae</taxon>
        <taxon>Teratosphaeria</taxon>
    </lineage>
</organism>
<evidence type="ECO:0000256" key="6">
    <source>
        <dbReference type="ARBA" id="ARBA00022989"/>
    </source>
</evidence>
<feature type="compositionally biased region" description="Low complexity" evidence="8">
    <location>
        <begin position="453"/>
        <end position="464"/>
    </location>
</feature>
<evidence type="ECO:0000256" key="9">
    <source>
        <dbReference type="SAM" id="Phobius"/>
    </source>
</evidence>
<evidence type="ECO:0000256" key="3">
    <source>
        <dbReference type="ARBA" id="ARBA00022692"/>
    </source>
</evidence>
<sequence length="484" mass="52067">MEGLSPQDAIVFPVTAGVVLAALYFLIKRYGADVVNVVLGVYFSVVGTFSVGNMVSDAGHLLAGLRLPRLLRQGREAGGRLDGASHARAQDASRETSPALLGISLPDAWLKGLWHVRALVKQKFSTTLYIHDVVDFRATLTRISAVSAVVGVGSVAYATFIDKPWWLTNLQGFGVCYGALQLLSPTSFPTGSLILLGLFCYDVWAVFFTPLMVTVAKNLDVPIKLVFPRPDEGYSMLGLGDIVLPGIMIGLALRFDLYMFYLRKQKKPPTTAATDGEQSDAVEKAPYVPVTGTLGDRFWTRRLPPTAKPAKLTTTFPKPYFTASLIGYVTGMLATLAVMSVSQHAQPALLYLVPGVLLSLWGTGLLRGELQPMWAFSEALPGDDQDADPAADDDRSWLQYLKDEILGPGANPHAEDGDPKASEDATPGPDLLVSFSLARVPPRSRTQTSTSEATQTVPQAPTTTDPEPPGTKPDDPVLVVGPED</sequence>
<dbReference type="GO" id="GO:0098553">
    <property type="term" value="C:lumenal side of endoplasmic reticulum membrane"/>
    <property type="evidence" value="ECO:0007669"/>
    <property type="project" value="TreeGrafter"/>
</dbReference>
<dbReference type="GO" id="GO:0033619">
    <property type="term" value="P:membrane protein proteolysis"/>
    <property type="evidence" value="ECO:0007669"/>
    <property type="project" value="TreeGrafter"/>
</dbReference>
<dbReference type="EMBL" id="RIBY02002606">
    <property type="protein sequence ID" value="KAH9808259.1"/>
    <property type="molecule type" value="Genomic_DNA"/>
</dbReference>
<proteinExistence type="inferred from homology"/>
<evidence type="ECO:0000256" key="7">
    <source>
        <dbReference type="ARBA" id="ARBA00023136"/>
    </source>
</evidence>
<dbReference type="SMART" id="SM00730">
    <property type="entry name" value="PSN"/>
    <property type="match status" value="1"/>
</dbReference>
<name>A0A9W7VXJ6_9PEZI</name>
<dbReference type="GO" id="GO:0098554">
    <property type="term" value="C:cytoplasmic side of endoplasmic reticulum membrane"/>
    <property type="evidence" value="ECO:0007669"/>
    <property type="project" value="TreeGrafter"/>
</dbReference>
<dbReference type="AlphaFoldDB" id="A0A9W7VXJ6"/>
<keyword evidence="4" id="KW-0378">Hydrolase</keyword>
<feature type="compositionally biased region" description="Basic and acidic residues" evidence="8">
    <location>
        <begin position="413"/>
        <end position="423"/>
    </location>
</feature>
<reference evidence="10 11" key="1">
    <citation type="journal article" date="2018" name="IMA Fungus">
        <title>IMA Genome-F 10: Nine draft genome sequences of Claviceps purpurea s.lat., including C. arundinis, C. humidiphila, and C. cf. spartinae, pseudomolecules for the pitch canker pathogen Fusarium circinatum, draft genome of Davidsoniella eucalypti, Grosmannia galeiformis, Quambalaria eucalypti, and Teratosphaeria destructans.</title>
        <authorList>
            <person name="Wingfield B.D."/>
            <person name="Liu M."/>
            <person name="Nguyen H.D."/>
            <person name="Lane F.A."/>
            <person name="Morgan S.W."/>
            <person name="De Vos L."/>
            <person name="Wilken P.M."/>
            <person name="Duong T.A."/>
            <person name="Aylward J."/>
            <person name="Coetzee M.P."/>
            <person name="Dadej K."/>
            <person name="De Beer Z.W."/>
            <person name="Findlay W."/>
            <person name="Havenga M."/>
            <person name="Kolarik M."/>
            <person name="Menzies J.G."/>
            <person name="Naidoo K."/>
            <person name="Pochopski O."/>
            <person name="Shoukouhi P."/>
            <person name="Santana Q.C."/>
            <person name="Seifert K.A."/>
            <person name="Soal N."/>
            <person name="Steenkamp E.T."/>
            <person name="Tatham C.T."/>
            <person name="van der Nest M.A."/>
            <person name="Wingfield M.J."/>
        </authorList>
    </citation>
    <scope>NUCLEOTIDE SEQUENCE [LARGE SCALE GENOMIC DNA]</scope>
    <source>
        <strain evidence="10">CMW44962</strain>
    </source>
</reference>
<comment type="subcellular location">
    <subcellularLocation>
        <location evidence="1">Endoplasmic reticulum membrane</location>
        <topology evidence="1">Multi-pass membrane protein</topology>
    </subcellularLocation>
</comment>
<evidence type="ECO:0000313" key="10">
    <source>
        <dbReference type="EMBL" id="KAH9808259.1"/>
    </source>
</evidence>
<dbReference type="InterPro" id="IPR007369">
    <property type="entry name" value="Peptidase_A22B_SPP"/>
</dbReference>
<evidence type="ECO:0000256" key="5">
    <source>
        <dbReference type="ARBA" id="ARBA00022824"/>
    </source>
</evidence>
<reference evidence="10 11" key="2">
    <citation type="journal article" date="2021" name="Curr. Genet.">
        <title>Genetic response to nitrogen starvation in the aggressive Eucalyptus foliar pathogen Teratosphaeria destructans.</title>
        <authorList>
            <person name="Havenga M."/>
            <person name="Wingfield B.D."/>
            <person name="Wingfield M.J."/>
            <person name="Dreyer L.L."/>
            <person name="Roets F."/>
            <person name="Aylward J."/>
        </authorList>
    </citation>
    <scope>NUCLEOTIDE SEQUENCE [LARGE SCALE GENOMIC DNA]</scope>
    <source>
        <strain evidence="10">CMW44962</strain>
    </source>
</reference>
<keyword evidence="11" id="KW-1185">Reference proteome</keyword>
<dbReference type="Pfam" id="PF04258">
    <property type="entry name" value="Peptidase_A22B"/>
    <property type="match status" value="1"/>
</dbReference>
<comment type="similarity">
    <text evidence="2">Belongs to the peptidase A22B family.</text>
</comment>
<evidence type="ECO:0000313" key="11">
    <source>
        <dbReference type="Proteomes" id="UP001138500"/>
    </source>
</evidence>
<keyword evidence="6 9" id="KW-1133">Transmembrane helix</keyword>
<feature type="transmembrane region" description="Helical" evidence="9">
    <location>
        <begin position="348"/>
        <end position="366"/>
    </location>
</feature>
<evidence type="ECO:0000256" key="1">
    <source>
        <dbReference type="ARBA" id="ARBA00004477"/>
    </source>
</evidence>